<dbReference type="Proteomes" id="UP000677244">
    <property type="component" value="Unassembled WGS sequence"/>
</dbReference>
<dbReference type="Gene3D" id="3.50.50.60">
    <property type="entry name" value="FAD/NAD(P)-binding domain"/>
    <property type="match status" value="1"/>
</dbReference>
<dbReference type="SUPFAM" id="SSF51905">
    <property type="entry name" value="FAD/NAD(P)-binding domain"/>
    <property type="match status" value="1"/>
</dbReference>
<proteinExistence type="predicted"/>
<feature type="domain" description="FAD dependent oxidoreductase" evidence="1">
    <location>
        <begin position="16"/>
        <end position="374"/>
    </location>
</feature>
<dbReference type="InterPro" id="IPR036188">
    <property type="entry name" value="FAD/NAD-bd_sf"/>
</dbReference>
<comment type="caution">
    <text evidence="2">The sequence shown here is derived from an EMBL/GenBank/DDBJ whole genome shotgun (WGS) entry which is preliminary data.</text>
</comment>
<evidence type="ECO:0000259" key="1">
    <source>
        <dbReference type="Pfam" id="PF01266"/>
    </source>
</evidence>
<dbReference type="PANTHER" id="PTHR13847:SF281">
    <property type="entry name" value="FAD DEPENDENT OXIDOREDUCTASE DOMAIN-CONTAINING PROTEIN"/>
    <property type="match status" value="1"/>
</dbReference>
<evidence type="ECO:0000313" key="2">
    <source>
        <dbReference type="EMBL" id="MBO9202721.1"/>
    </source>
</evidence>
<gene>
    <name evidence="2" type="ORF">J7I42_20700</name>
</gene>
<organism evidence="2 3">
    <name type="scientific">Niastella soli</name>
    <dbReference type="NCBI Taxonomy" id="2821487"/>
    <lineage>
        <taxon>Bacteria</taxon>
        <taxon>Pseudomonadati</taxon>
        <taxon>Bacteroidota</taxon>
        <taxon>Chitinophagia</taxon>
        <taxon>Chitinophagales</taxon>
        <taxon>Chitinophagaceae</taxon>
        <taxon>Niastella</taxon>
    </lineage>
</organism>
<evidence type="ECO:0000313" key="3">
    <source>
        <dbReference type="Proteomes" id="UP000677244"/>
    </source>
</evidence>
<dbReference type="PANTHER" id="PTHR13847">
    <property type="entry name" value="SARCOSINE DEHYDROGENASE-RELATED"/>
    <property type="match status" value="1"/>
</dbReference>
<dbReference type="InterPro" id="IPR006076">
    <property type="entry name" value="FAD-dep_OxRdtase"/>
</dbReference>
<protein>
    <submittedName>
        <fullName evidence="2">FAD-binding oxidoreductase</fullName>
    </submittedName>
</protein>
<accession>A0ABS3Z033</accession>
<dbReference type="Gene3D" id="3.30.9.10">
    <property type="entry name" value="D-Amino Acid Oxidase, subunit A, domain 2"/>
    <property type="match status" value="1"/>
</dbReference>
<reference evidence="2 3" key="1">
    <citation type="submission" date="2021-03" db="EMBL/GenBank/DDBJ databases">
        <title>Assistant Professor.</title>
        <authorList>
            <person name="Huq M.A."/>
        </authorList>
    </citation>
    <scope>NUCLEOTIDE SEQUENCE [LARGE SCALE GENOMIC DNA]</scope>
    <source>
        <strain evidence="2 3">MAH-29</strain>
    </source>
</reference>
<sequence>MQISVWEKESFYAPKDVIIVGSGLVGLWCAWHLKKNDPALSVAIIDRGIIPTGASTRNAGFACFGSVTELAEDAERFGEDKMLQLVEMRYKGLERIRKVFKESAIDFELCGGYELFHEIAMEKIPVLAYQTERLNTLLQDITGKKRTFKQADDKIDALGLHEVEHLIENKQEGYLHSGKLCQALLQAVQSMGVTVLNAIEISGFEKVNDQIELYTNQFVNFKAGKVLICTNAFARQLLPDLDIIPARGQVLVTSPIDGLKLKGTFHFDAGYYYFRNLGNRVLLGGARNKAFEEEATTELTITDTIQQELEYFLDTYILPGYTYTITDRWSGIMGMGNEKLPIVKEVSPQVFCAVRMSGMGVALAPVIGEQIASLLS</sequence>
<dbReference type="EMBL" id="JAGHKO010000005">
    <property type="protein sequence ID" value="MBO9202721.1"/>
    <property type="molecule type" value="Genomic_DNA"/>
</dbReference>
<dbReference type="Pfam" id="PF01266">
    <property type="entry name" value="DAO"/>
    <property type="match status" value="1"/>
</dbReference>
<keyword evidence="3" id="KW-1185">Reference proteome</keyword>
<name>A0ABS3Z033_9BACT</name>